<dbReference type="Pfam" id="PF01137">
    <property type="entry name" value="RTC"/>
    <property type="match status" value="1"/>
</dbReference>
<keyword evidence="3" id="KW-0690">Ribosome biogenesis</keyword>
<dbReference type="InterPro" id="IPR016443">
    <property type="entry name" value="RNA3'_term_phos_cyc_type_2"/>
</dbReference>
<dbReference type="InParanoid" id="B4NCZ0"/>
<dbReference type="PANTHER" id="PTHR11096:SF1">
    <property type="entry name" value="RNA 3'-TERMINAL PHOSPHATE CYCLASE-LIKE PROTEIN"/>
    <property type="match status" value="1"/>
</dbReference>
<proteinExistence type="inferred from homology"/>
<feature type="domain" description="RNA 3'-terminal phosphate cyclase" evidence="5">
    <location>
        <begin position="13"/>
        <end position="345"/>
    </location>
</feature>
<dbReference type="Proteomes" id="UP000007798">
    <property type="component" value="Unassembled WGS sequence"/>
</dbReference>
<comment type="subcellular location">
    <subcellularLocation>
        <location evidence="1">Nucleus</location>
        <location evidence="1">Nucleolus</location>
    </subcellularLocation>
</comment>
<gene>
    <name evidence="7" type="primary">Dwil\GK10124</name>
    <name evidence="7" type="ORF">Dwil_GK10124</name>
</gene>
<dbReference type="NCBIfam" id="TIGR03400">
    <property type="entry name" value="18S_RNA_Rcl1p"/>
    <property type="match status" value="1"/>
</dbReference>
<dbReference type="Pfam" id="PF05189">
    <property type="entry name" value="RTC_insert"/>
    <property type="match status" value="1"/>
</dbReference>
<comment type="similarity">
    <text evidence="2">Belongs to the RNA 3'-terminal cyclase family. Type 2 subfamily.</text>
</comment>
<evidence type="ECO:0000259" key="6">
    <source>
        <dbReference type="Pfam" id="PF05189"/>
    </source>
</evidence>
<dbReference type="SUPFAM" id="SSF55205">
    <property type="entry name" value="EPT/RTPC-like"/>
    <property type="match status" value="1"/>
</dbReference>
<evidence type="ECO:0000256" key="1">
    <source>
        <dbReference type="ARBA" id="ARBA00004604"/>
    </source>
</evidence>
<dbReference type="Gene3D" id="3.65.10.20">
    <property type="entry name" value="RNA 3'-terminal phosphate cyclase domain"/>
    <property type="match status" value="1"/>
</dbReference>
<evidence type="ECO:0000313" key="8">
    <source>
        <dbReference type="Proteomes" id="UP000007798"/>
    </source>
</evidence>
<dbReference type="PANTHER" id="PTHR11096">
    <property type="entry name" value="RNA 3' TERMINAL PHOSPHATE CYCLASE"/>
    <property type="match status" value="1"/>
</dbReference>
<name>B4NCZ0_DROWI</name>
<dbReference type="AlphaFoldDB" id="B4NCZ0"/>
<dbReference type="InterPro" id="IPR013792">
    <property type="entry name" value="RNA3'P_cycl/enolpyr_Trfase_a/b"/>
</dbReference>
<dbReference type="PhylomeDB" id="B4NCZ0"/>
<dbReference type="HOGENOM" id="CLU_027882_1_0_1"/>
<dbReference type="InterPro" id="IPR023797">
    <property type="entry name" value="RNA3'_phos_cyclase_dom"/>
</dbReference>
<keyword evidence="4" id="KW-0539">Nucleus</keyword>
<sequence length="386" mass="42369">MPPVAQEGNCLIYRGSNFLKQRLVLSLLSGKPVKITHIRSENEGAPGLHEHEISLIRLLDKVTNGTKIELNPAGTSIMFTPGLLHGGQLHHDCCTQRGIGYYLDALIALGPFCKTPLHCNLSGVTNSKDSPSVDHIKGAALSLLKRFLLVDEGLELKVVRRGVAPLGGGEIVFRCPVRKSLRAIQCQEQGMIKRIRGTVYASKVSPAMANRTVESAKGCMLKFLPDVYIYTDQNRGLMSGKSPGFGICLLAETTDGVCFAADCTSNTRKESESPSIPEELGQEAAMRLLDEIYRGGCCDSSYQWLAALYMALSQKNVSKFVTGALSTYTVHFLQHLRDFFSITFKLENPEDEDDADADEERNVRGAQKVRLTCIGIGYTNINKRVI</sequence>
<dbReference type="GO" id="GO:0004521">
    <property type="term" value="F:RNA endonuclease activity"/>
    <property type="evidence" value="ECO:0007669"/>
    <property type="project" value="TreeGrafter"/>
</dbReference>
<protein>
    <recommendedName>
        <fullName evidence="9">RNA 3'-terminal phosphate cyclase-like protein</fullName>
    </recommendedName>
</protein>
<dbReference type="InterPro" id="IPR013791">
    <property type="entry name" value="RNA3'-term_phos_cycl_insert"/>
</dbReference>
<evidence type="ECO:0000259" key="5">
    <source>
        <dbReference type="Pfam" id="PF01137"/>
    </source>
</evidence>
<dbReference type="GO" id="GO:0005730">
    <property type="term" value="C:nucleolus"/>
    <property type="evidence" value="ECO:0007669"/>
    <property type="project" value="UniProtKB-SubCell"/>
</dbReference>
<dbReference type="STRING" id="7260.B4NCZ0"/>
<dbReference type="OrthoDB" id="1911237at2759"/>
<evidence type="ECO:0000256" key="4">
    <source>
        <dbReference type="ARBA" id="ARBA00023242"/>
    </source>
</evidence>
<feature type="domain" description="RNA 3'-terminal phosphate cyclase insert" evidence="6">
    <location>
        <begin position="188"/>
        <end position="292"/>
    </location>
</feature>
<dbReference type="GO" id="GO:0000479">
    <property type="term" value="P:endonucleolytic cleavage of tricistronic rRNA transcript (SSU-rRNA, 5.8S rRNA, LSU-rRNA)"/>
    <property type="evidence" value="ECO:0007669"/>
    <property type="project" value="TreeGrafter"/>
</dbReference>
<dbReference type="InterPro" id="IPR036553">
    <property type="entry name" value="RPTC_insert"/>
</dbReference>
<dbReference type="SMR" id="B4NCZ0"/>
<evidence type="ECO:0008006" key="9">
    <source>
        <dbReference type="Google" id="ProtNLM"/>
    </source>
</evidence>
<dbReference type="InterPro" id="IPR020719">
    <property type="entry name" value="RNA3'_term_phos_cycl-like_CS"/>
</dbReference>
<evidence type="ECO:0000313" key="7">
    <source>
        <dbReference type="EMBL" id="EDW82699.1"/>
    </source>
</evidence>
<dbReference type="FunFam" id="3.30.360.20:FF:000001">
    <property type="entry name" value="RNA terminal phosphate cyclase-like 1"/>
    <property type="match status" value="1"/>
</dbReference>
<evidence type="ECO:0000256" key="3">
    <source>
        <dbReference type="ARBA" id="ARBA00022517"/>
    </source>
</evidence>
<dbReference type="InterPro" id="IPR000228">
    <property type="entry name" value="RNA3'_term_phos_cyc"/>
</dbReference>
<organism evidence="7 8">
    <name type="scientific">Drosophila willistoni</name>
    <name type="common">Fruit fly</name>
    <dbReference type="NCBI Taxonomy" id="7260"/>
    <lineage>
        <taxon>Eukaryota</taxon>
        <taxon>Metazoa</taxon>
        <taxon>Ecdysozoa</taxon>
        <taxon>Arthropoda</taxon>
        <taxon>Hexapoda</taxon>
        <taxon>Insecta</taxon>
        <taxon>Pterygota</taxon>
        <taxon>Neoptera</taxon>
        <taxon>Endopterygota</taxon>
        <taxon>Diptera</taxon>
        <taxon>Brachycera</taxon>
        <taxon>Muscomorpha</taxon>
        <taxon>Ephydroidea</taxon>
        <taxon>Drosophilidae</taxon>
        <taxon>Drosophila</taxon>
        <taxon>Sophophora</taxon>
    </lineage>
</organism>
<dbReference type="EMBL" id="CH964239">
    <property type="protein sequence ID" value="EDW82699.1"/>
    <property type="molecule type" value="Genomic_DNA"/>
</dbReference>
<dbReference type="FunCoup" id="B4NCZ0">
    <property type="interactions" value="1335"/>
</dbReference>
<keyword evidence="8" id="KW-1185">Reference proteome</keyword>
<dbReference type="CDD" id="cd00875">
    <property type="entry name" value="RNA_Cyclase_Class_I"/>
    <property type="match status" value="1"/>
</dbReference>
<dbReference type="PROSITE" id="PS01287">
    <property type="entry name" value="RTC"/>
    <property type="match status" value="1"/>
</dbReference>
<accession>B4NCZ0</accession>
<dbReference type="KEGG" id="dwi:6649189"/>
<dbReference type="OMA" id="YTDQNKG"/>
<dbReference type="InterPro" id="IPR037136">
    <property type="entry name" value="RNA3'_phos_cyclase_dom_sf"/>
</dbReference>
<dbReference type="PIRSF" id="PIRSF005378">
    <property type="entry name" value="RNA3'_term_phos_cycl_euk"/>
    <property type="match status" value="1"/>
</dbReference>
<reference evidence="7 8" key="1">
    <citation type="journal article" date="2007" name="Nature">
        <title>Evolution of genes and genomes on the Drosophila phylogeny.</title>
        <authorList>
            <consortium name="Drosophila 12 Genomes Consortium"/>
            <person name="Clark A.G."/>
            <person name="Eisen M.B."/>
            <person name="Smith D.R."/>
            <person name="Bergman C.M."/>
            <person name="Oliver B."/>
            <person name="Markow T.A."/>
            <person name="Kaufman T.C."/>
            <person name="Kellis M."/>
            <person name="Gelbart W."/>
            <person name="Iyer V.N."/>
            <person name="Pollard D.A."/>
            <person name="Sackton T.B."/>
            <person name="Larracuente A.M."/>
            <person name="Singh N.D."/>
            <person name="Abad J.P."/>
            <person name="Abt D.N."/>
            <person name="Adryan B."/>
            <person name="Aguade M."/>
            <person name="Akashi H."/>
            <person name="Anderson W.W."/>
            <person name="Aquadro C.F."/>
            <person name="Ardell D.H."/>
            <person name="Arguello R."/>
            <person name="Artieri C.G."/>
            <person name="Barbash D.A."/>
            <person name="Barker D."/>
            <person name="Barsanti P."/>
            <person name="Batterham P."/>
            <person name="Batzoglou S."/>
            <person name="Begun D."/>
            <person name="Bhutkar A."/>
            <person name="Blanco E."/>
            <person name="Bosak S.A."/>
            <person name="Bradley R.K."/>
            <person name="Brand A.D."/>
            <person name="Brent M.R."/>
            <person name="Brooks A.N."/>
            <person name="Brown R.H."/>
            <person name="Butlin R.K."/>
            <person name="Caggese C."/>
            <person name="Calvi B.R."/>
            <person name="Bernardo de Carvalho A."/>
            <person name="Caspi A."/>
            <person name="Castrezana S."/>
            <person name="Celniker S.E."/>
            <person name="Chang J.L."/>
            <person name="Chapple C."/>
            <person name="Chatterji S."/>
            <person name="Chinwalla A."/>
            <person name="Civetta A."/>
            <person name="Clifton S.W."/>
            <person name="Comeron J.M."/>
            <person name="Costello J.C."/>
            <person name="Coyne J.A."/>
            <person name="Daub J."/>
            <person name="David R.G."/>
            <person name="Delcher A.L."/>
            <person name="Delehaunty K."/>
            <person name="Do C.B."/>
            <person name="Ebling H."/>
            <person name="Edwards K."/>
            <person name="Eickbush T."/>
            <person name="Evans J.D."/>
            <person name="Filipski A."/>
            <person name="Findeiss S."/>
            <person name="Freyhult E."/>
            <person name="Fulton L."/>
            <person name="Fulton R."/>
            <person name="Garcia A.C."/>
            <person name="Gardiner A."/>
            <person name="Garfield D.A."/>
            <person name="Garvin B.E."/>
            <person name="Gibson G."/>
            <person name="Gilbert D."/>
            <person name="Gnerre S."/>
            <person name="Godfrey J."/>
            <person name="Good R."/>
            <person name="Gotea V."/>
            <person name="Gravely B."/>
            <person name="Greenberg A.J."/>
            <person name="Griffiths-Jones S."/>
            <person name="Gross S."/>
            <person name="Guigo R."/>
            <person name="Gustafson E.A."/>
            <person name="Haerty W."/>
            <person name="Hahn M.W."/>
            <person name="Halligan D.L."/>
            <person name="Halpern A.L."/>
            <person name="Halter G.M."/>
            <person name="Han M.V."/>
            <person name="Heger A."/>
            <person name="Hillier L."/>
            <person name="Hinrichs A.S."/>
            <person name="Holmes I."/>
            <person name="Hoskins R.A."/>
            <person name="Hubisz M.J."/>
            <person name="Hultmark D."/>
            <person name="Huntley M.A."/>
            <person name="Jaffe D.B."/>
            <person name="Jagadeeshan S."/>
            <person name="Jeck W.R."/>
            <person name="Johnson J."/>
            <person name="Jones C.D."/>
            <person name="Jordan W.C."/>
            <person name="Karpen G.H."/>
            <person name="Kataoka E."/>
            <person name="Keightley P.D."/>
            <person name="Kheradpour P."/>
            <person name="Kirkness E.F."/>
            <person name="Koerich L.B."/>
            <person name="Kristiansen K."/>
            <person name="Kudrna D."/>
            <person name="Kulathinal R.J."/>
            <person name="Kumar S."/>
            <person name="Kwok R."/>
            <person name="Lander E."/>
            <person name="Langley C.H."/>
            <person name="Lapoint R."/>
            <person name="Lazzaro B.P."/>
            <person name="Lee S.J."/>
            <person name="Levesque L."/>
            <person name="Li R."/>
            <person name="Lin C.F."/>
            <person name="Lin M.F."/>
            <person name="Lindblad-Toh K."/>
            <person name="Llopart A."/>
            <person name="Long M."/>
            <person name="Low L."/>
            <person name="Lozovsky E."/>
            <person name="Lu J."/>
            <person name="Luo M."/>
            <person name="Machado C.A."/>
            <person name="Makalowski W."/>
            <person name="Marzo M."/>
            <person name="Matsuda M."/>
            <person name="Matzkin L."/>
            <person name="McAllister B."/>
            <person name="McBride C.S."/>
            <person name="McKernan B."/>
            <person name="McKernan K."/>
            <person name="Mendez-Lago M."/>
            <person name="Minx P."/>
            <person name="Mollenhauer M.U."/>
            <person name="Montooth K."/>
            <person name="Mount S.M."/>
            <person name="Mu X."/>
            <person name="Myers E."/>
            <person name="Negre B."/>
            <person name="Newfeld S."/>
            <person name="Nielsen R."/>
            <person name="Noor M.A."/>
            <person name="O'Grady P."/>
            <person name="Pachter L."/>
            <person name="Papaceit M."/>
            <person name="Parisi M.J."/>
            <person name="Parisi M."/>
            <person name="Parts L."/>
            <person name="Pedersen J.S."/>
            <person name="Pesole G."/>
            <person name="Phillippy A.M."/>
            <person name="Ponting C.P."/>
            <person name="Pop M."/>
            <person name="Porcelli D."/>
            <person name="Powell J.R."/>
            <person name="Prohaska S."/>
            <person name="Pruitt K."/>
            <person name="Puig M."/>
            <person name="Quesneville H."/>
            <person name="Ram K.R."/>
            <person name="Rand D."/>
            <person name="Rasmussen M.D."/>
            <person name="Reed L.K."/>
            <person name="Reenan R."/>
            <person name="Reily A."/>
            <person name="Remington K.A."/>
            <person name="Rieger T.T."/>
            <person name="Ritchie M.G."/>
            <person name="Robin C."/>
            <person name="Rogers Y.H."/>
            <person name="Rohde C."/>
            <person name="Rozas J."/>
            <person name="Rubenfield M.J."/>
            <person name="Ruiz A."/>
            <person name="Russo S."/>
            <person name="Salzberg S.L."/>
            <person name="Sanchez-Gracia A."/>
            <person name="Saranga D.J."/>
            <person name="Sato H."/>
            <person name="Schaeffer S.W."/>
            <person name="Schatz M.C."/>
            <person name="Schlenke T."/>
            <person name="Schwartz R."/>
            <person name="Segarra C."/>
            <person name="Singh R.S."/>
            <person name="Sirot L."/>
            <person name="Sirota M."/>
            <person name="Sisneros N.B."/>
            <person name="Smith C.D."/>
            <person name="Smith T.F."/>
            <person name="Spieth J."/>
            <person name="Stage D.E."/>
            <person name="Stark A."/>
            <person name="Stephan W."/>
            <person name="Strausberg R.L."/>
            <person name="Strempel S."/>
            <person name="Sturgill D."/>
            <person name="Sutton G."/>
            <person name="Sutton G.G."/>
            <person name="Tao W."/>
            <person name="Teichmann S."/>
            <person name="Tobari Y.N."/>
            <person name="Tomimura Y."/>
            <person name="Tsolas J.M."/>
            <person name="Valente V.L."/>
            <person name="Venter E."/>
            <person name="Venter J.C."/>
            <person name="Vicario S."/>
            <person name="Vieira F.G."/>
            <person name="Vilella A.J."/>
            <person name="Villasante A."/>
            <person name="Walenz B."/>
            <person name="Wang J."/>
            <person name="Wasserman M."/>
            <person name="Watts T."/>
            <person name="Wilson D."/>
            <person name="Wilson R.K."/>
            <person name="Wing R.A."/>
            <person name="Wolfner M.F."/>
            <person name="Wong A."/>
            <person name="Wong G.K."/>
            <person name="Wu C.I."/>
            <person name="Wu G."/>
            <person name="Yamamoto D."/>
            <person name="Yang H.P."/>
            <person name="Yang S.P."/>
            <person name="Yorke J.A."/>
            <person name="Yoshida K."/>
            <person name="Zdobnov E."/>
            <person name="Zhang P."/>
            <person name="Zhang Y."/>
            <person name="Zimin A.V."/>
            <person name="Baldwin J."/>
            <person name="Abdouelleil A."/>
            <person name="Abdulkadir J."/>
            <person name="Abebe A."/>
            <person name="Abera B."/>
            <person name="Abreu J."/>
            <person name="Acer S.C."/>
            <person name="Aftuck L."/>
            <person name="Alexander A."/>
            <person name="An P."/>
            <person name="Anderson E."/>
            <person name="Anderson S."/>
            <person name="Arachi H."/>
            <person name="Azer M."/>
            <person name="Bachantsang P."/>
            <person name="Barry A."/>
            <person name="Bayul T."/>
            <person name="Berlin A."/>
            <person name="Bessette D."/>
            <person name="Bloom T."/>
            <person name="Blye J."/>
            <person name="Boguslavskiy L."/>
            <person name="Bonnet C."/>
            <person name="Boukhgalter B."/>
            <person name="Bourzgui I."/>
            <person name="Brown A."/>
            <person name="Cahill P."/>
            <person name="Channer S."/>
            <person name="Cheshatsang Y."/>
            <person name="Chuda L."/>
            <person name="Citroen M."/>
            <person name="Collymore A."/>
            <person name="Cooke P."/>
            <person name="Costello M."/>
            <person name="D'Aco K."/>
            <person name="Daza R."/>
            <person name="De Haan G."/>
            <person name="DeGray S."/>
            <person name="DeMaso C."/>
            <person name="Dhargay N."/>
            <person name="Dooley K."/>
            <person name="Dooley E."/>
            <person name="Doricent M."/>
            <person name="Dorje P."/>
            <person name="Dorjee K."/>
            <person name="Dupes A."/>
            <person name="Elong R."/>
            <person name="Falk J."/>
            <person name="Farina A."/>
            <person name="Faro S."/>
            <person name="Ferguson D."/>
            <person name="Fisher S."/>
            <person name="Foley C.D."/>
            <person name="Franke A."/>
            <person name="Friedrich D."/>
            <person name="Gadbois L."/>
            <person name="Gearin G."/>
            <person name="Gearin C.R."/>
            <person name="Giannoukos G."/>
            <person name="Goode T."/>
            <person name="Graham J."/>
            <person name="Grandbois E."/>
            <person name="Grewal S."/>
            <person name="Gyaltsen K."/>
            <person name="Hafez N."/>
            <person name="Hagos B."/>
            <person name="Hall J."/>
            <person name="Henson C."/>
            <person name="Hollinger A."/>
            <person name="Honan T."/>
            <person name="Huard M.D."/>
            <person name="Hughes L."/>
            <person name="Hurhula B."/>
            <person name="Husby M.E."/>
            <person name="Kamat A."/>
            <person name="Kanga B."/>
            <person name="Kashin S."/>
            <person name="Khazanovich D."/>
            <person name="Kisner P."/>
            <person name="Lance K."/>
            <person name="Lara M."/>
            <person name="Lee W."/>
            <person name="Lennon N."/>
            <person name="Letendre F."/>
            <person name="LeVine R."/>
            <person name="Lipovsky A."/>
            <person name="Liu X."/>
            <person name="Liu J."/>
            <person name="Liu S."/>
            <person name="Lokyitsang T."/>
            <person name="Lokyitsang Y."/>
            <person name="Lubonja R."/>
            <person name="Lui A."/>
            <person name="MacDonald P."/>
            <person name="Magnisalis V."/>
            <person name="Maru K."/>
            <person name="Matthews C."/>
            <person name="McCusker W."/>
            <person name="McDonough S."/>
            <person name="Mehta T."/>
            <person name="Meldrim J."/>
            <person name="Meneus L."/>
            <person name="Mihai O."/>
            <person name="Mihalev A."/>
            <person name="Mihova T."/>
            <person name="Mittelman R."/>
            <person name="Mlenga V."/>
            <person name="Montmayeur A."/>
            <person name="Mulrain L."/>
            <person name="Navidi A."/>
            <person name="Naylor J."/>
            <person name="Negash T."/>
            <person name="Nguyen T."/>
            <person name="Nguyen N."/>
            <person name="Nicol R."/>
            <person name="Norbu C."/>
            <person name="Norbu N."/>
            <person name="Novod N."/>
            <person name="O'Neill B."/>
            <person name="Osman S."/>
            <person name="Markiewicz E."/>
            <person name="Oyono O.L."/>
            <person name="Patti C."/>
            <person name="Phunkhang P."/>
            <person name="Pierre F."/>
            <person name="Priest M."/>
            <person name="Raghuraman S."/>
            <person name="Rege F."/>
            <person name="Reyes R."/>
            <person name="Rise C."/>
            <person name="Rogov P."/>
            <person name="Ross K."/>
            <person name="Ryan E."/>
            <person name="Settipalli S."/>
            <person name="Shea T."/>
            <person name="Sherpa N."/>
            <person name="Shi L."/>
            <person name="Shih D."/>
            <person name="Sparrow T."/>
            <person name="Spaulding J."/>
            <person name="Stalker J."/>
            <person name="Stange-Thomann N."/>
            <person name="Stavropoulos S."/>
            <person name="Stone C."/>
            <person name="Strader C."/>
            <person name="Tesfaye S."/>
            <person name="Thomson T."/>
            <person name="Thoulutsang Y."/>
            <person name="Thoulutsang D."/>
            <person name="Topham K."/>
            <person name="Topping I."/>
            <person name="Tsamla T."/>
            <person name="Vassiliev H."/>
            <person name="Vo A."/>
            <person name="Wangchuk T."/>
            <person name="Wangdi T."/>
            <person name="Weiand M."/>
            <person name="Wilkinson J."/>
            <person name="Wilson A."/>
            <person name="Yadav S."/>
            <person name="Young G."/>
            <person name="Yu Q."/>
            <person name="Zembek L."/>
            <person name="Zhong D."/>
            <person name="Zimmer A."/>
            <person name="Zwirko Z."/>
            <person name="Jaffe D.B."/>
            <person name="Alvarez P."/>
            <person name="Brockman W."/>
            <person name="Butler J."/>
            <person name="Chin C."/>
            <person name="Gnerre S."/>
            <person name="Grabherr M."/>
            <person name="Kleber M."/>
            <person name="Mauceli E."/>
            <person name="MacCallum I."/>
        </authorList>
    </citation>
    <scope>NUCLEOTIDE SEQUENCE [LARGE SCALE GENOMIC DNA]</scope>
    <source>
        <strain evidence="8">Tucson 14030-0811.24</strain>
    </source>
</reference>
<dbReference type="eggNOG" id="KOG3980">
    <property type="taxonomic scope" value="Eukaryota"/>
</dbReference>
<dbReference type="Gene3D" id="3.30.360.20">
    <property type="entry name" value="RNA 3'-terminal phosphate cyclase, insert domain"/>
    <property type="match status" value="1"/>
</dbReference>
<evidence type="ECO:0000256" key="2">
    <source>
        <dbReference type="ARBA" id="ARBA00007089"/>
    </source>
</evidence>